<dbReference type="OrthoDB" id="7616265at2759"/>
<organism evidence="2 3">
    <name type="scientific">Bombus terrestris</name>
    <name type="common">Buff-tailed bumblebee</name>
    <name type="synonym">Apis terrestris</name>
    <dbReference type="NCBI Taxonomy" id="30195"/>
    <lineage>
        <taxon>Eukaryota</taxon>
        <taxon>Metazoa</taxon>
        <taxon>Ecdysozoa</taxon>
        <taxon>Arthropoda</taxon>
        <taxon>Hexapoda</taxon>
        <taxon>Insecta</taxon>
        <taxon>Pterygota</taxon>
        <taxon>Neoptera</taxon>
        <taxon>Endopterygota</taxon>
        <taxon>Hymenoptera</taxon>
        <taxon>Apocrita</taxon>
        <taxon>Aculeata</taxon>
        <taxon>Apoidea</taxon>
        <taxon>Anthophila</taxon>
        <taxon>Apidae</taxon>
        <taxon>Bombus</taxon>
        <taxon>Bombus</taxon>
    </lineage>
</organism>
<gene>
    <name evidence="3" type="primary">LOC105666497</name>
</gene>
<accession>A0A9B2JPA0</accession>
<keyword evidence="1" id="KW-0472">Membrane</keyword>
<name>A0A9B2JPA0_BOMTE</name>
<dbReference type="RefSeq" id="XP_012171920.2">
    <property type="nucleotide sequence ID" value="XM_012316530.2"/>
</dbReference>
<dbReference type="AlphaFoldDB" id="A0A9B2JPA0"/>
<keyword evidence="1" id="KW-1133">Transmembrane helix</keyword>
<dbReference type="KEGG" id="bter:105666497"/>
<keyword evidence="2" id="KW-1185">Reference proteome</keyword>
<sequence>MKYLGLALDSHWTFGTHFERRAPSVEATANALGRLLPRLGGPGLGVRRLFAGVMRSRLLYGAPIWAEDLMASRRSCRRLHRAVAIKVLRGFRTIMAAAAAMLYWFPPFELQTLR</sequence>
<reference evidence="3" key="1">
    <citation type="submission" date="2025-08" db="UniProtKB">
        <authorList>
            <consortium name="RefSeq"/>
        </authorList>
    </citation>
    <scope>IDENTIFICATION</scope>
</reference>
<feature type="transmembrane region" description="Helical" evidence="1">
    <location>
        <begin position="83"/>
        <end position="105"/>
    </location>
</feature>
<protein>
    <submittedName>
        <fullName evidence="3">Uncharacterized protein LOC105666497</fullName>
    </submittedName>
</protein>
<proteinExistence type="predicted"/>
<dbReference type="GeneID" id="105666497"/>
<evidence type="ECO:0000256" key="1">
    <source>
        <dbReference type="SAM" id="Phobius"/>
    </source>
</evidence>
<evidence type="ECO:0000313" key="3">
    <source>
        <dbReference type="RefSeq" id="XP_012171920.2"/>
    </source>
</evidence>
<dbReference type="Proteomes" id="UP000835206">
    <property type="component" value="Chromosome 14"/>
</dbReference>
<keyword evidence="1" id="KW-0812">Transmembrane</keyword>
<evidence type="ECO:0000313" key="2">
    <source>
        <dbReference type="Proteomes" id="UP000835206"/>
    </source>
</evidence>